<keyword evidence="1" id="KW-1133">Transmembrane helix</keyword>
<dbReference type="InParanoid" id="A0A167PNN1"/>
<dbReference type="Proteomes" id="UP000077315">
    <property type="component" value="Unassembled WGS sequence"/>
</dbReference>
<dbReference type="RefSeq" id="XP_018296306.1">
    <property type="nucleotide sequence ID" value="XM_018442167.1"/>
</dbReference>
<evidence type="ECO:0008006" key="4">
    <source>
        <dbReference type="Google" id="ProtNLM"/>
    </source>
</evidence>
<organism evidence="2 3">
    <name type="scientific">Phycomyces blakesleeanus (strain ATCC 8743b / DSM 1359 / FGSC 10004 / NBRC 33097 / NRRL 1555)</name>
    <dbReference type="NCBI Taxonomy" id="763407"/>
    <lineage>
        <taxon>Eukaryota</taxon>
        <taxon>Fungi</taxon>
        <taxon>Fungi incertae sedis</taxon>
        <taxon>Mucoromycota</taxon>
        <taxon>Mucoromycotina</taxon>
        <taxon>Mucoromycetes</taxon>
        <taxon>Mucorales</taxon>
        <taxon>Phycomycetaceae</taxon>
        <taxon>Phycomyces</taxon>
    </lineage>
</organism>
<evidence type="ECO:0000313" key="3">
    <source>
        <dbReference type="Proteomes" id="UP000077315"/>
    </source>
</evidence>
<dbReference type="GeneID" id="29003073"/>
<dbReference type="AlphaFoldDB" id="A0A167PNN1"/>
<dbReference type="VEuPathDB" id="FungiDB:PHYBLDRAFT_69797"/>
<proteinExistence type="predicted"/>
<evidence type="ECO:0000313" key="2">
    <source>
        <dbReference type="EMBL" id="OAD78266.1"/>
    </source>
</evidence>
<reference evidence="3" key="1">
    <citation type="submission" date="2015-06" db="EMBL/GenBank/DDBJ databases">
        <title>Expansion of signal transduction pathways in fungi by whole-genome duplication.</title>
        <authorList>
            <consortium name="DOE Joint Genome Institute"/>
            <person name="Corrochano L.M."/>
            <person name="Kuo A."/>
            <person name="Marcet-Houben M."/>
            <person name="Polaino S."/>
            <person name="Salamov A."/>
            <person name="Villalobos J.M."/>
            <person name="Alvarez M.I."/>
            <person name="Avalos J."/>
            <person name="Benito E.P."/>
            <person name="Benoit I."/>
            <person name="Burger G."/>
            <person name="Camino L.P."/>
            <person name="Canovas D."/>
            <person name="Cerda-Olmedo E."/>
            <person name="Cheng J.-F."/>
            <person name="Dominguez A."/>
            <person name="Elias M."/>
            <person name="Eslava A.P."/>
            <person name="Glaser F."/>
            <person name="Grimwood J."/>
            <person name="Gutierrez G."/>
            <person name="Heitman J."/>
            <person name="Henrissat B."/>
            <person name="Iturriaga E.A."/>
            <person name="Lang B.F."/>
            <person name="Lavin J.L."/>
            <person name="Lee S."/>
            <person name="Li W."/>
            <person name="Lindquist E."/>
            <person name="Lopez-Garcia S."/>
            <person name="Luque E.M."/>
            <person name="Marcos A.T."/>
            <person name="Martin J."/>
            <person name="McCluskey K."/>
            <person name="Medina H.R."/>
            <person name="Miralles-Duran A."/>
            <person name="Miyazaki A."/>
            <person name="Munoz-Torres E."/>
            <person name="Oguiza J.A."/>
            <person name="Ohm R."/>
            <person name="Olmedo M."/>
            <person name="Orejas M."/>
            <person name="Ortiz-Castellanos L."/>
            <person name="Pisabarro A.G."/>
            <person name="Rodriguez-Romero J."/>
            <person name="Ruiz-Herrera J."/>
            <person name="Ruiz-Vazquez R."/>
            <person name="Sanz C."/>
            <person name="Schackwitz W."/>
            <person name="Schmutz J."/>
            <person name="Shahriari M."/>
            <person name="Shelest E."/>
            <person name="Silva-Franco F."/>
            <person name="Soanes D."/>
            <person name="Syed K."/>
            <person name="Tagua V.G."/>
            <person name="Talbot N.J."/>
            <person name="Thon M."/>
            <person name="De vries R.P."/>
            <person name="Wiebenga A."/>
            <person name="Yadav J.S."/>
            <person name="Braun E.L."/>
            <person name="Baker S."/>
            <person name="Garre V."/>
            <person name="Horwitz B."/>
            <person name="Torres-Martinez S."/>
            <person name="Idnurm A."/>
            <person name="Herrera-Estrella A."/>
            <person name="Gabaldon T."/>
            <person name="Grigoriev I.V."/>
        </authorList>
    </citation>
    <scope>NUCLEOTIDE SEQUENCE [LARGE SCALE GENOMIC DNA]</scope>
    <source>
        <strain evidence="3">NRRL 1555(-)</strain>
    </source>
</reference>
<protein>
    <recommendedName>
        <fullName evidence="4">Tc1-like transposase DDE domain-containing protein</fullName>
    </recommendedName>
</protein>
<evidence type="ECO:0000256" key="1">
    <source>
        <dbReference type="SAM" id="Phobius"/>
    </source>
</evidence>
<name>A0A167PNN1_PHYB8</name>
<sequence length="199" mass="22198">MKVHYFAGYNSSIQTLGNIAKYVEFRGNRCVVLAPYSSGLNQIEKSWSVAKSKRHGSKSTVLVETTTVTVEFSSFTTTGSRQVSFSRFMVIALFSALFVNGGVLKKKVYSIDDTSSIIRQELIKNTFSRVSVVAHQLKIHVFIKDVVKIPKTEGIQRQSPRSRLKGVGPEPVILRHGYPTDAVATGMIYCKIDIIDEYI</sequence>
<accession>A0A167PNN1</accession>
<keyword evidence="1" id="KW-0812">Transmembrane</keyword>
<keyword evidence="1" id="KW-0472">Membrane</keyword>
<feature type="transmembrane region" description="Helical" evidence="1">
    <location>
        <begin position="85"/>
        <end position="104"/>
    </location>
</feature>
<keyword evidence="3" id="KW-1185">Reference proteome</keyword>
<gene>
    <name evidence="2" type="ORF">PHYBLDRAFT_69797</name>
</gene>
<dbReference type="EMBL" id="KV440973">
    <property type="protein sequence ID" value="OAD78266.1"/>
    <property type="molecule type" value="Genomic_DNA"/>
</dbReference>